<dbReference type="Proteomes" id="UP000637643">
    <property type="component" value="Unassembled WGS sequence"/>
</dbReference>
<dbReference type="EMBL" id="BMKR01000001">
    <property type="protein sequence ID" value="GGF60229.1"/>
    <property type="molecule type" value="Genomic_DNA"/>
</dbReference>
<dbReference type="SUPFAM" id="SSF161098">
    <property type="entry name" value="MetI-like"/>
    <property type="match status" value="1"/>
</dbReference>
<proteinExistence type="inferred from homology"/>
<evidence type="ECO:0000256" key="5">
    <source>
        <dbReference type="ARBA" id="ARBA00022989"/>
    </source>
</evidence>
<feature type="domain" description="ABC transmembrane type-1" evidence="8">
    <location>
        <begin position="76"/>
        <end position="293"/>
    </location>
</feature>
<dbReference type="InterPro" id="IPR000515">
    <property type="entry name" value="MetI-like"/>
</dbReference>
<name>A0A917BXA5_9BACL</name>
<evidence type="ECO:0000256" key="2">
    <source>
        <dbReference type="ARBA" id="ARBA00022448"/>
    </source>
</evidence>
<evidence type="ECO:0000259" key="8">
    <source>
        <dbReference type="PROSITE" id="PS50928"/>
    </source>
</evidence>
<evidence type="ECO:0000256" key="4">
    <source>
        <dbReference type="ARBA" id="ARBA00022692"/>
    </source>
</evidence>
<dbReference type="InterPro" id="IPR051393">
    <property type="entry name" value="ABC_transporter_permease"/>
</dbReference>
<reference evidence="9" key="2">
    <citation type="submission" date="2020-09" db="EMBL/GenBank/DDBJ databases">
        <authorList>
            <person name="Sun Q."/>
            <person name="Zhou Y."/>
        </authorList>
    </citation>
    <scope>NUCLEOTIDE SEQUENCE</scope>
    <source>
        <strain evidence="9">CGMCC 1.16134</strain>
    </source>
</reference>
<keyword evidence="3" id="KW-1003">Cell membrane</keyword>
<evidence type="ECO:0000313" key="10">
    <source>
        <dbReference type="Proteomes" id="UP000637643"/>
    </source>
</evidence>
<keyword evidence="4 7" id="KW-0812">Transmembrane</keyword>
<evidence type="ECO:0000256" key="1">
    <source>
        <dbReference type="ARBA" id="ARBA00004651"/>
    </source>
</evidence>
<feature type="transmembrane region" description="Helical" evidence="7">
    <location>
        <begin position="84"/>
        <end position="104"/>
    </location>
</feature>
<dbReference type="PANTHER" id="PTHR30193">
    <property type="entry name" value="ABC TRANSPORTER PERMEASE PROTEIN"/>
    <property type="match status" value="1"/>
</dbReference>
<feature type="transmembrane region" description="Helical" evidence="7">
    <location>
        <begin position="162"/>
        <end position="189"/>
    </location>
</feature>
<accession>A0A917BXA5</accession>
<dbReference type="AlphaFoldDB" id="A0A917BXA5"/>
<comment type="caution">
    <text evidence="9">The sequence shown here is derived from an EMBL/GenBank/DDBJ whole genome shotgun (WGS) entry which is preliminary data.</text>
</comment>
<feature type="transmembrane region" description="Helical" evidence="7">
    <location>
        <begin position="210"/>
        <end position="234"/>
    </location>
</feature>
<feature type="transmembrane region" description="Helical" evidence="7">
    <location>
        <begin position="279"/>
        <end position="297"/>
    </location>
</feature>
<dbReference type="InterPro" id="IPR035906">
    <property type="entry name" value="MetI-like_sf"/>
</dbReference>
<sequence length="307" mass="35507">MTPRRGLLRELSANRIMFLMLLPVVVFFIINAYIPMVGIYYAFTKFDFNRSLFNSEFVGMENFKFLWNSGILAKLTVNTLGYNAAFILFGNVLAIFCAILLSEIRLKWFKKLTQSIMFLPYFISFVILSVVVYNLFNYDSGFLNTMLKAFHMNPVDVYNTPWVWVPLIIIFYLWKNLGYSMVIYLAAITGISEEYYEASKIDGANIFHRVWYITVPMLKNTFVVLLLFALGSIMKGQFDLFYQLIGNNGVLYNVTDILDTYVYRSLKVTFDIGLATSAGLYQSLFGFILVMTVNTIIRKINDEYALF</sequence>
<reference evidence="9" key="1">
    <citation type="journal article" date="2014" name="Int. J. Syst. Evol. Microbiol.">
        <title>Complete genome sequence of Corynebacterium casei LMG S-19264T (=DSM 44701T), isolated from a smear-ripened cheese.</title>
        <authorList>
            <consortium name="US DOE Joint Genome Institute (JGI-PGF)"/>
            <person name="Walter F."/>
            <person name="Albersmeier A."/>
            <person name="Kalinowski J."/>
            <person name="Ruckert C."/>
        </authorList>
    </citation>
    <scope>NUCLEOTIDE SEQUENCE</scope>
    <source>
        <strain evidence="9">CGMCC 1.16134</strain>
    </source>
</reference>
<dbReference type="GO" id="GO:0055085">
    <property type="term" value="P:transmembrane transport"/>
    <property type="evidence" value="ECO:0007669"/>
    <property type="project" value="InterPro"/>
</dbReference>
<organism evidence="9 10">
    <name type="scientific">Paenibacillus albidus</name>
    <dbReference type="NCBI Taxonomy" id="2041023"/>
    <lineage>
        <taxon>Bacteria</taxon>
        <taxon>Bacillati</taxon>
        <taxon>Bacillota</taxon>
        <taxon>Bacilli</taxon>
        <taxon>Bacillales</taxon>
        <taxon>Paenibacillaceae</taxon>
        <taxon>Paenibacillus</taxon>
    </lineage>
</organism>
<comment type="subcellular location">
    <subcellularLocation>
        <location evidence="1 7">Cell membrane</location>
        <topology evidence="1 7">Multi-pass membrane protein</topology>
    </subcellularLocation>
</comment>
<gene>
    <name evidence="9" type="ORF">GCM10010912_01880</name>
</gene>
<keyword evidence="10" id="KW-1185">Reference proteome</keyword>
<keyword evidence="2 7" id="KW-0813">Transport</keyword>
<evidence type="ECO:0000256" key="3">
    <source>
        <dbReference type="ARBA" id="ARBA00022475"/>
    </source>
</evidence>
<feature type="transmembrane region" description="Helical" evidence="7">
    <location>
        <begin position="116"/>
        <end position="136"/>
    </location>
</feature>
<dbReference type="Gene3D" id="1.10.3720.10">
    <property type="entry name" value="MetI-like"/>
    <property type="match status" value="1"/>
</dbReference>
<evidence type="ECO:0000313" key="9">
    <source>
        <dbReference type="EMBL" id="GGF60229.1"/>
    </source>
</evidence>
<dbReference type="PROSITE" id="PS50928">
    <property type="entry name" value="ABC_TM1"/>
    <property type="match status" value="1"/>
</dbReference>
<keyword evidence="6 7" id="KW-0472">Membrane</keyword>
<dbReference type="Pfam" id="PF00528">
    <property type="entry name" value="BPD_transp_1"/>
    <property type="match status" value="1"/>
</dbReference>
<protein>
    <submittedName>
        <fullName evidence="9">Sugar ABC transporter permease</fullName>
    </submittedName>
</protein>
<dbReference type="GO" id="GO:0005886">
    <property type="term" value="C:plasma membrane"/>
    <property type="evidence" value="ECO:0007669"/>
    <property type="project" value="UniProtKB-SubCell"/>
</dbReference>
<evidence type="ECO:0000256" key="7">
    <source>
        <dbReference type="RuleBase" id="RU363032"/>
    </source>
</evidence>
<feature type="transmembrane region" description="Helical" evidence="7">
    <location>
        <begin position="21"/>
        <end position="43"/>
    </location>
</feature>
<comment type="similarity">
    <text evidence="7">Belongs to the binding-protein-dependent transport system permease family.</text>
</comment>
<keyword evidence="5 7" id="KW-1133">Transmembrane helix</keyword>
<dbReference type="RefSeq" id="WP_189021735.1">
    <property type="nucleotide sequence ID" value="NZ_BMKR01000001.1"/>
</dbReference>
<dbReference type="PANTHER" id="PTHR30193:SF44">
    <property type="entry name" value="LACTOSE TRANSPORT SYSTEM PERMEASE PROTEIN LACF"/>
    <property type="match status" value="1"/>
</dbReference>
<dbReference type="CDD" id="cd06261">
    <property type="entry name" value="TM_PBP2"/>
    <property type="match status" value="1"/>
</dbReference>
<evidence type="ECO:0000256" key="6">
    <source>
        <dbReference type="ARBA" id="ARBA00023136"/>
    </source>
</evidence>